<feature type="non-terminal residue" evidence="1">
    <location>
        <position position="1"/>
    </location>
</feature>
<protein>
    <submittedName>
        <fullName evidence="1">Uncharacterized protein</fullName>
    </submittedName>
</protein>
<name>A0A2N5S2E6_9BASI</name>
<sequence length="451" mass="49324">YSGGVFTPPEVYSGGVFTPPEVYSGGVFTPPEVYSGGVFTPPEVYSGGVFTPPEVYSGGVFTPPEVYSGGVFTPPEVYSGGVFTPPEVYSGGVFTPPEVYSGGVFTPPEVYSGGVFTPPEVYSGGVFTPPEVYSGGVFTPPEVYSGGVFTPPEVYSGGVFTPPEVYSGGVFTPPEVYSGGVFTPPEVYSGGVFTPPEVYSGGVFTPPEVYSGGVFTPPEVPWRCVLANNTREPAPSPNTTFNQPVRHDDSHCQTEDKRAHQEHNEACNCHKLVLDEQSRVATIVAAVSKRFSKDEILWPNSSNLHQWECMLCLHASKCFGDPDYYTPKENLFPDLEVDFIARGIINSLVHNDLTYHLLDMDYVWEVFNHLIVRFCIVNRAAQLQSWADFISINPTKHNTTASLSEAFLVMAKTFTEQGISLTWDNMMGLIIQTNLKDQLCQSVDQKVDLYM</sequence>
<organism evidence="1 2">
    <name type="scientific">Puccinia coronata f. sp. avenae</name>
    <dbReference type="NCBI Taxonomy" id="200324"/>
    <lineage>
        <taxon>Eukaryota</taxon>
        <taxon>Fungi</taxon>
        <taxon>Dikarya</taxon>
        <taxon>Basidiomycota</taxon>
        <taxon>Pucciniomycotina</taxon>
        <taxon>Pucciniomycetes</taxon>
        <taxon>Pucciniales</taxon>
        <taxon>Pucciniaceae</taxon>
        <taxon>Puccinia</taxon>
    </lineage>
</organism>
<dbReference type="InterPro" id="IPR012332">
    <property type="entry name" value="Autotransporter_pectin_lyase_C"/>
</dbReference>
<gene>
    <name evidence="1" type="ORF">PCASD_24873</name>
</gene>
<dbReference type="Proteomes" id="UP000235392">
    <property type="component" value="Unassembled WGS sequence"/>
</dbReference>
<proteinExistence type="predicted"/>
<dbReference type="EMBL" id="PGCI01001132">
    <property type="protein sequence ID" value="PLW07418.1"/>
    <property type="molecule type" value="Genomic_DNA"/>
</dbReference>
<dbReference type="AlphaFoldDB" id="A0A2N5S2E6"/>
<evidence type="ECO:0000313" key="2">
    <source>
        <dbReference type="Proteomes" id="UP000235392"/>
    </source>
</evidence>
<evidence type="ECO:0000313" key="1">
    <source>
        <dbReference type="EMBL" id="PLW07418.1"/>
    </source>
</evidence>
<dbReference type="Gene3D" id="2.160.20.20">
    <property type="match status" value="1"/>
</dbReference>
<accession>A0A2N5S2E6</accession>
<reference evidence="1 2" key="1">
    <citation type="submission" date="2017-11" db="EMBL/GenBank/DDBJ databases">
        <title>De novo assembly and phasing of dikaryotic genomes from two isolates of Puccinia coronata f. sp. avenae, the causal agent of oat crown rust.</title>
        <authorList>
            <person name="Miller M.E."/>
            <person name="Zhang Y."/>
            <person name="Omidvar V."/>
            <person name="Sperschneider J."/>
            <person name="Schwessinger B."/>
            <person name="Raley C."/>
            <person name="Palmer J.M."/>
            <person name="Garnica D."/>
            <person name="Upadhyaya N."/>
            <person name="Rathjen J."/>
            <person name="Taylor J.M."/>
            <person name="Park R.F."/>
            <person name="Dodds P.N."/>
            <person name="Hirsch C.D."/>
            <person name="Kianian S.F."/>
            <person name="Figueroa M."/>
        </authorList>
    </citation>
    <scope>NUCLEOTIDE SEQUENCE [LARGE SCALE GENOMIC DNA]</scope>
    <source>
        <strain evidence="1">12SD80</strain>
    </source>
</reference>
<comment type="caution">
    <text evidence="1">The sequence shown here is derived from an EMBL/GenBank/DDBJ whole genome shotgun (WGS) entry which is preliminary data.</text>
</comment>